<proteinExistence type="predicted"/>
<reference evidence="3" key="1">
    <citation type="submission" date="2017-09" db="EMBL/GenBank/DDBJ databases">
        <title>Depth-based differentiation of microbial function through sediment-hosted aquifers and enrichment of novel symbionts in the deep terrestrial subsurface.</title>
        <authorList>
            <person name="Probst A.J."/>
            <person name="Ladd B."/>
            <person name="Jarett J.K."/>
            <person name="Geller-Mcgrath D.E."/>
            <person name="Sieber C.M.K."/>
            <person name="Emerson J.B."/>
            <person name="Anantharaman K."/>
            <person name="Thomas B.C."/>
            <person name="Malmstrom R."/>
            <person name="Stieglmeier M."/>
            <person name="Klingl A."/>
            <person name="Woyke T."/>
            <person name="Ryan C.M."/>
            <person name="Banfield J.F."/>
        </authorList>
    </citation>
    <scope>NUCLEOTIDE SEQUENCE [LARGE SCALE GENOMIC DNA]</scope>
</reference>
<protein>
    <submittedName>
        <fullName evidence="2">Uncharacterized protein</fullName>
    </submittedName>
</protein>
<sequence length="101" mass="11623">MTIIQLNKGNNKTNFLISVLIIISVTAAAWGTFLYNQLVSARHETERQEINIREAEVLNAELKNNLYGVFNEEKIESLINQQSLILEKNPKYLKTQQVAQY</sequence>
<feature type="transmembrane region" description="Helical" evidence="1">
    <location>
        <begin position="15"/>
        <end position="35"/>
    </location>
</feature>
<comment type="caution">
    <text evidence="2">The sequence shown here is derived from an EMBL/GenBank/DDBJ whole genome shotgun (WGS) entry which is preliminary data.</text>
</comment>
<dbReference type="Proteomes" id="UP000228949">
    <property type="component" value="Unassembled WGS sequence"/>
</dbReference>
<keyword evidence="1" id="KW-0472">Membrane</keyword>
<evidence type="ECO:0000256" key="1">
    <source>
        <dbReference type="SAM" id="Phobius"/>
    </source>
</evidence>
<keyword evidence="1" id="KW-0812">Transmembrane</keyword>
<accession>A0A2M7B528</accession>
<organism evidence="2 3">
    <name type="scientific">Candidatus Wolfebacteria bacterium CG03_land_8_20_14_0_80_40_12</name>
    <dbReference type="NCBI Taxonomy" id="1975069"/>
    <lineage>
        <taxon>Bacteria</taxon>
        <taxon>Candidatus Wolfeibacteriota</taxon>
    </lineage>
</organism>
<dbReference type="AlphaFoldDB" id="A0A2M7B528"/>
<gene>
    <name evidence="2" type="ORF">COS61_02685</name>
</gene>
<name>A0A2M7B528_9BACT</name>
<keyword evidence="1" id="KW-1133">Transmembrane helix</keyword>
<evidence type="ECO:0000313" key="3">
    <source>
        <dbReference type="Proteomes" id="UP000228949"/>
    </source>
</evidence>
<evidence type="ECO:0000313" key="2">
    <source>
        <dbReference type="EMBL" id="PIU98217.1"/>
    </source>
</evidence>
<dbReference type="EMBL" id="PEVJ01000065">
    <property type="protein sequence ID" value="PIU98217.1"/>
    <property type="molecule type" value="Genomic_DNA"/>
</dbReference>